<evidence type="ECO:0000259" key="6">
    <source>
        <dbReference type="Pfam" id="PF00370"/>
    </source>
</evidence>
<dbReference type="InterPro" id="IPR050406">
    <property type="entry name" value="FGGY_Carb_Kinase"/>
</dbReference>
<dbReference type="InterPro" id="IPR013449">
    <property type="entry name" value="Rhamnulokinase"/>
</dbReference>
<dbReference type="InterPro" id="IPR018485">
    <property type="entry name" value="FGGY_C"/>
</dbReference>
<evidence type="ECO:0000256" key="1">
    <source>
        <dbReference type="ARBA" id="ARBA00022679"/>
    </source>
</evidence>
<evidence type="ECO:0000256" key="3">
    <source>
        <dbReference type="ARBA" id="ARBA00022777"/>
    </source>
</evidence>
<feature type="domain" description="Carbohydrate kinase FGGY C-terminal" evidence="7">
    <location>
        <begin position="266"/>
        <end position="455"/>
    </location>
</feature>
<dbReference type="PANTHER" id="PTHR43095">
    <property type="entry name" value="SUGAR KINASE"/>
    <property type="match status" value="1"/>
</dbReference>
<dbReference type="SUPFAM" id="SSF53067">
    <property type="entry name" value="Actin-like ATPase domain"/>
    <property type="match status" value="2"/>
</dbReference>
<accession>A0A7J3MYX8</accession>
<keyword evidence="1" id="KW-0808">Transferase</keyword>
<dbReference type="Pfam" id="PF02782">
    <property type="entry name" value="FGGY_C"/>
    <property type="match status" value="1"/>
</dbReference>
<gene>
    <name evidence="8" type="ORF">ENT99_06280</name>
    <name evidence="9" type="ORF">ENU64_04700</name>
</gene>
<feature type="domain" description="Carbohydrate kinase FGGY N-terminal" evidence="6">
    <location>
        <begin position="11"/>
        <end position="253"/>
    </location>
</feature>
<dbReference type="PANTHER" id="PTHR43095:SF2">
    <property type="entry name" value="GLUCONOKINASE"/>
    <property type="match status" value="1"/>
</dbReference>
<dbReference type="EMBL" id="DTDH01000144">
    <property type="protein sequence ID" value="HGT98711.1"/>
    <property type="molecule type" value="Genomic_DNA"/>
</dbReference>
<evidence type="ECO:0000313" key="9">
    <source>
        <dbReference type="EMBL" id="HGT98711.1"/>
    </source>
</evidence>
<evidence type="ECO:0000259" key="7">
    <source>
        <dbReference type="Pfam" id="PF02782"/>
    </source>
</evidence>
<dbReference type="InterPro" id="IPR018484">
    <property type="entry name" value="FGGY_N"/>
</dbReference>
<dbReference type="AlphaFoldDB" id="A0A7J3MYX8"/>
<dbReference type="Gene3D" id="3.30.420.40">
    <property type="match status" value="2"/>
</dbReference>
<dbReference type="CDD" id="cd07771">
    <property type="entry name" value="ASKHA_NBD_FGGY_RhaB-like"/>
    <property type="match status" value="1"/>
</dbReference>
<evidence type="ECO:0000256" key="5">
    <source>
        <dbReference type="ARBA" id="ARBA00023308"/>
    </source>
</evidence>
<dbReference type="Pfam" id="PF00370">
    <property type="entry name" value="FGGY_N"/>
    <property type="match status" value="1"/>
</dbReference>
<sequence>MGVYLVSEIVALAFDLGASSCRAMIGFINEKEKKVRVEELYRWPNYMVRVGESLHWDVLRIWHEMKYAIKLAYRRYGNRLLSIGVDTWGIDYALLDEKGELIGNPHTYRDPRTEGILEEVLKIVPKEKIYERTGIQFIRINTLFQIYSMVKKGSPQLKITKTFLMIPDLFNYWLSGEAFAEFTEATTTQFLDPKAKNWAYDILEALGIPTRIFPPVIEPTTKLGKISPKLVSELDVPKDIEIIAPATHDTASAIAAGPMVNESAGYVSSGTWSLVGVELPEPLINRKAMEYNFTNEGGAFNTITFLRNIQGMWIVEEVRRVLSEQGQQLSYPEILKMALEAKPFKAFIDPDDDRFVAPLNMVDAIMQYLEETKQERPSNIGELFRIVFESLALKYRLVFEQAEDLIGRKLTHINIFGGGSRNWLLNQLTADFTNKKVYAGPEEATSIGNVLLQVAGLGIIKSLRELREYVQNSYQISVYEPNHSKEHDEAYTRFLELLYGKA</sequence>
<dbReference type="GO" id="GO:0005524">
    <property type="term" value="F:ATP binding"/>
    <property type="evidence" value="ECO:0007669"/>
    <property type="project" value="UniProtKB-KW"/>
</dbReference>
<evidence type="ECO:0000256" key="4">
    <source>
        <dbReference type="ARBA" id="ARBA00022840"/>
    </source>
</evidence>
<keyword evidence="4" id="KW-0067">ATP-binding</keyword>
<keyword evidence="2" id="KW-0547">Nucleotide-binding</keyword>
<name>A0A7J3MYX8_9CREN</name>
<organism evidence="9">
    <name type="scientific">Ignisphaera aggregans</name>
    <dbReference type="NCBI Taxonomy" id="334771"/>
    <lineage>
        <taxon>Archaea</taxon>
        <taxon>Thermoproteota</taxon>
        <taxon>Thermoprotei</taxon>
        <taxon>Desulfurococcales</taxon>
        <taxon>Desulfurococcaceae</taxon>
        <taxon>Ignisphaera</taxon>
    </lineage>
</organism>
<dbReference type="InterPro" id="IPR043129">
    <property type="entry name" value="ATPase_NBD"/>
</dbReference>
<proteinExistence type="predicted"/>
<reference evidence="9" key="1">
    <citation type="journal article" date="2020" name="mSystems">
        <title>Genome- and Community-Level Interaction Insights into Carbon Utilization and Element Cycling Functions of Hydrothermarchaeota in Hydrothermal Sediment.</title>
        <authorList>
            <person name="Zhou Z."/>
            <person name="Liu Y."/>
            <person name="Xu W."/>
            <person name="Pan J."/>
            <person name="Luo Z.H."/>
            <person name="Li M."/>
        </authorList>
    </citation>
    <scope>NUCLEOTIDE SEQUENCE [LARGE SCALE GENOMIC DNA]</scope>
    <source>
        <strain evidence="8">SpSt-629</strain>
        <strain evidence="9">SpSt-688</strain>
    </source>
</reference>
<comment type="caution">
    <text evidence="9">The sequence shown here is derived from an EMBL/GenBank/DDBJ whole genome shotgun (WGS) entry which is preliminary data.</text>
</comment>
<evidence type="ECO:0000256" key="2">
    <source>
        <dbReference type="ARBA" id="ARBA00022741"/>
    </source>
</evidence>
<dbReference type="GO" id="GO:0008993">
    <property type="term" value="F:rhamnulokinase activity"/>
    <property type="evidence" value="ECO:0007669"/>
    <property type="project" value="InterPro"/>
</dbReference>
<keyword evidence="3 9" id="KW-0418">Kinase</keyword>
<keyword evidence="5" id="KW-0684">Rhamnose metabolism</keyword>
<protein>
    <submittedName>
        <fullName evidence="9">Rhamnulokinase</fullName>
    </submittedName>
</protein>
<evidence type="ECO:0000313" key="8">
    <source>
        <dbReference type="EMBL" id="HFQ79291.1"/>
    </source>
</evidence>
<dbReference type="EMBL" id="DTAU01000125">
    <property type="protein sequence ID" value="HFQ79291.1"/>
    <property type="molecule type" value="Genomic_DNA"/>
</dbReference>
<dbReference type="GO" id="GO:0019301">
    <property type="term" value="P:rhamnose catabolic process"/>
    <property type="evidence" value="ECO:0007669"/>
    <property type="project" value="InterPro"/>
</dbReference>